<protein>
    <submittedName>
        <fullName evidence="1">Uncharacterized protein</fullName>
    </submittedName>
</protein>
<keyword evidence="2" id="KW-1185">Reference proteome</keyword>
<dbReference type="AlphaFoldDB" id="A0A369K3W2"/>
<comment type="caution">
    <text evidence="1">The sequence shown here is derived from an EMBL/GenBank/DDBJ whole genome shotgun (WGS) entry which is preliminary data.</text>
</comment>
<reference evidence="1" key="1">
    <citation type="submission" date="2018-04" db="EMBL/GenBank/DDBJ databases">
        <title>Whole genome sequencing of Hypsizygus marmoreus.</title>
        <authorList>
            <person name="Choi I.-G."/>
            <person name="Min B."/>
            <person name="Kim J.-G."/>
            <person name="Kim S."/>
            <person name="Oh Y.-L."/>
            <person name="Kong W.-S."/>
            <person name="Park H."/>
            <person name="Jeong J."/>
            <person name="Song E.-S."/>
        </authorList>
    </citation>
    <scope>NUCLEOTIDE SEQUENCE [LARGE SCALE GENOMIC DNA]</scope>
    <source>
        <strain evidence="1">51987-8</strain>
    </source>
</reference>
<proteinExistence type="predicted"/>
<evidence type="ECO:0000313" key="2">
    <source>
        <dbReference type="Proteomes" id="UP000076154"/>
    </source>
</evidence>
<name>A0A369K3W2_HYPMA</name>
<organism evidence="1 2">
    <name type="scientific">Hypsizygus marmoreus</name>
    <name type="common">White beech mushroom</name>
    <name type="synonym">Agaricus marmoreus</name>
    <dbReference type="NCBI Taxonomy" id="39966"/>
    <lineage>
        <taxon>Eukaryota</taxon>
        <taxon>Fungi</taxon>
        <taxon>Dikarya</taxon>
        <taxon>Basidiomycota</taxon>
        <taxon>Agaricomycotina</taxon>
        <taxon>Agaricomycetes</taxon>
        <taxon>Agaricomycetidae</taxon>
        <taxon>Agaricales</taxon>
        <taxon>Tricholomatineae</taxon>
        <taxon>Lyophyllaceae</taxon>
        <taxon>Hypsizygus</taxon>
    </lineage>
</organism>
<evidence type="ECO:0000313" key="1">
    <source>
        <dbReference type="EMBL" id="RDB25576.1"/>
    </source>
</evidence>
<dbReference type="OrthoDB" id="3010635at2759"/>
<sequence>MLLLFPAGRHPLSRSHPFCILNALSVLTIFLMLQGAACMPFLRLDLPRNVTYIAHDVGKREYVTLWADGSLYRRFSELEMRTLDELNKRDASSCSPLSSDDVKKLPGFSKLDAHVRDKYGKGKANIVTNPSEYPDKGAVACIDTGVIPIKIDGKPTCTSNKATVSGQLTGTGGTIRISFTQGYAATATIAVEKWSEVAVGVSFAATFGIPDIAEVGVETTVTGKFTNVNRDEVVTTVDNTVTQDMLMTIPKDKKCHGTVTTKRCNVGGRARARISGTGYIWYNFESRTAPAGSSDKHYKWAILIESVLTNQDDRSTWIDITSDMTSEMKSNYAGVCE</sequence>
<dbReference type="Gene3D" id="2.170.15.10">
    <property type="entry name" value="Proaerolysin, chain A, domain 3"/>
    <property type="match status" value="1"/>
</dbReference>
<dbReference type="InParanoid" id="A0A369K3W2"/>
<dbReference type="Proteomes" id="UP000076154">
    <property type="component" value="Unassembled WGS sequence"/>
</dbReference>
<dbReference type="EMBL" id="LUEZ02000040">
    <property type="protein sequence ID" value="RDB25576.1"/>
    <property type="molecule type" value="Genomic_DNA"/>
</dbReference>
<accession>A0A369K3W2</accession>
<dbReference type="STRING" id="39966.A0A369K3W2"/>
<gene>
    <name evidence="1" type="ORF">Hypma_006820</name>
</gene>